<reference evidence="4" key="1">
    <citation type="submission" date="2023-02" db="EMBL/GenBank/DDBJ databases">
        <title>Georgenia sp.10Sc9-8, isolated from a soil sample collected from the Taklamakan desert.</title>
        <authorList>
            <person name="Liu S."/>
        </authorList>
    </citation>
    <scope>NUCLEOTIDE SEQUENCE</scope>
    <source>
        <strain evidence="4">10Sc9-8</strain>
    </source>
</reference>
<name>A0ABT5TYE3_9MICO</name>
<sequence>MTAAGRAGIAGALLLLGLAGCADDADDGAPTEARTSDAVAAPEAEAPAPEADAEPDATAGPEIPVPEAPAGEGAAVGSLQVPRWGADYDMPISEGVSDHVLDTLGMGRFPRAQLPGEEGNFAVSGHRTDGSRPLARIDELELGDELVVSTDVGTYTYVVSDTEIVTPDEIRVVEPNPYDPDAEPVGRLMTLVTCHPWDSSEFRYIVHAELEDFAAA</sequence>
<evidence type="ECO:0000256" key="3">
    <source>
        <dbReference type="SAM" id="SignalP"/>
    </source>
</evidence>
<accession>A0ABT5TYE3</accession>
<keyword evidence="1" id="KW-0378">Hydrolase</keyword>
<keyword evidence="5" id="KW-1185">Reference proteome</keyword>
<feature type="region of interest" description="Disordered" evidence="2">
    <location>
        <begin position="24"/>
        <end position="74"/>
    </location>
</feature>
<evidence type="ECO:0000313" key="4">
    <source>
        <dbReference type="EMBL" id="MDD9207092.1"/>
    </source>
</evidence>
<evidence type="ECO:0000256" key="1">
    <source>
        <dbReference type="ARBA" id="ARBA00022801"/>
    </source>
</evidence>
<dbReference type="Gene3D" id="2.40.260.10">
    <property type="entry name" value="Sortase"/>
    <property type="match status" value="1"/>
</dbReference>
<dbReference type="InterPro" id="IPR005754">
    <property type="entry name" value="Sortase"/>
</dbReference>
<dbReference type="Pfam" id="PF04203">
    <property type="entry name" value="Sortase"/>
    <property type="match status" value="1"/>
</dbReference>
<organism evidence="4 5">
    <name type="scientific">Georgenia halotolerans</name>
    <dbReference type="NCBI Taxonomy" id="3028317"/>
    <lineage>
        <taxon>Bacteria</taxon>
        <taxon>Bacillati</taxon>
        <taxon>Actinomycetota</taxon>
        <taxon>Actinomycetes</taxon>
        <taxon>Micrococcales</taxon>
        <taxon>Bogoriellaceae</taxon>
        <taxon>Georgenia</taxon>
    </lineage>
</organism>
<feature type="compositionally biased region" description="Low complexity" evidence="2">
    <location>
        <begin position="37"/>
        <end position="62"/>
    </location>
</feature>
<dbReference type="Proteomes" id="UP001165561">
    <property type="component" value="Unassembled WGS sequence"/>
</dbReference>
<feature type="chain" id="PRO_5045844981" evidence="3">
    <location>
        <begin position="25"/>
        <end position="216"/>
    </location>
</feature>
<dbReference type="PROSITE" id="PS51257">
    <property type="entry name" value="PROKAR_LIPOPROTEIN"/>
    <property type="match status" value="1"/>
</dbReference>
<keyword evidence="3" id="KW-0732">Signal</keyword>
<dbReference type="SUPFAM" id="SSF63817">
    <property type="entry name" value="Sortase"/>
    <property type="match status" value="1"/>
</dbReference>
<dbReference type="InterPro" id="IPR042003">
    <property type="entry name" value="Sortase_E"/>
</dbReference>
<proteinExistence type="predicted"/>
<feature type="signal peptide" evidence="3">
    <location>
        <begin position="1"/>
        <end position="24"/>
    </location>
</feature>
<dbReference type="CDD" id="cd05830">
    <property type="entry name" value="Sortase_E"/>
    <property type="match status" value="1"/>
</dbReference>
<gene>
    <name evidence="4" type="ORF">PU560_11550</name>
</gene>
<dbReference type="InterPro" id="IPR023365">
    <property type="entry name" value="Sortase_dom-sf"/>
</dbReference>
<dbReference type="EMBL" id="JARACI010001042">
    <property type="protein sequence ID" value="MDD9207092.1"/>
    <property type="molecule type" value="Genomic_DNA"/>
</dbReference>
<evidence type="ECO:0000256" key="2">
    <source>
        <dbReference type="SAM" id="MobiDB-lite"/>
    </source>
</evidence>
<protein>
    <submittedName>
        <fullName evidence="4">Sortase</fullName>
    </submittedName>
</protein>
<comment type="caution">
    <text evidence="4">The sequence shown here is derived from an EMBL/GenBank/DDBJ whole genome shotgun (WGS) entry which is preliminary data.</text>
</comment>
<evidence type="ECO:0000313" key="5">
    <source>
        <dbReference type="Proteomes" id="UP001165561"/>
    </source>
</evidence>
<dbReference type="NCBIfam" id="TIGR01076">
    <property type="entry name" value="sortase_fam"/>
    <property type="match status" value="1"/>
</dbReference>